<dbReference type="AlphaFoldDB" id="A0A3Q3X0U4"/>
<name>A0A3Q3X0U4_MOLML</name>
<dbReference type="OMA" id="PVWELIQ"/>
<dbReference type="Proteomes" id="UP000261620">
    <property type="component" value="Unplaced"/>
</dbReference>
<protein>
    <submittedName>
        <fullName evidence="1">Uncharacterized protein</fullName>
    </submittedName>
</protein>
<proteinExistence type="predicted"/>
<sequence length="357" mass="39904">DSEVMESAKALLDAGQEVPSSLMAKVLKFQLLQIKASDQQRRKAEQLEKGIQIFEGVAFLIYDCLEWQRQHQHYLASLRLIRVPTVVGPPPQRAQVCSWQLVPVTWQEHQAPSGLLSAPTGGVDMRYYSSLLDRVPLEACSVPLLLHCLLEQVCVCLVSFMLHNFLPLVYKEEERSHLIKSVLSMAESENDLEVCDSHNSHICGFIFGSFSWWCCLADVVSWLEVERLFHQSVFESMPLSGPDQTGVLVDAANTAAVIPWDNPLSYARQQLHLLRSKGFGKKAKGKRVDTTAKTPVESVTDTAPPVEETTKLQPTEESFSVKVHDFNINRGEHKHSVHPGDQSVCVCVFRATAQVDG</sequence>
<keyword evidence="2" id="KW-1185">Reference proteome</keyword>
<dbReference type="PANTHER" id="PTHR21963">
    <property type="entry name" value="PF6"/>
    <property type="match status" value="1"/>
</dbReference>
<reference evidence="1" key="1">
    <citation type="submission" date="2025-08" db="UniProtKB">
        <authorList>
            <consortium name="Ensembl"/>
        </authorList>
    </citation>
    <scope>IDENTIFICATION</scope>
</reference>
<dbReference type="Ensembl" id="ENSMMOT00000015722.1">
    <property type="protein sequence ID" value="ENSMMOP00000015469.1"/>
    <property type="gene ID" value="ENSMMOG00000011793.1"/>
</dbReference>
<dbReference type="GO" id="GO:1904158">
    <property type="term" value="P:axonemal central apparatus assembly"/>
    <property type="evidence" value="ECO:0007669"/>
    <property type="project" value="TreeGrafter"/>
</dbReference>
<accession>A0A3Q3X0U4</accession>
<dbReference type="GO" id="GO:1990716">
    <property type="term" value="C:axonemal central apparatus"/>
    <property type="evidence" value="ECO:0007669"/>
    <property type="project" value="TreeGrafter"/>
</dbReference>
<dbReference type="STRING" id="94237.ENSMMOP00000015469"/>
<evidence type="ECO:0000313" key="2">
    <source>
        <dbReference type="Proteomes" id="UP000261620"/>
    </source>
</evidence>
<evidence type="ECO:0000313" key="1">
    <source>
        <dbReference type="Ensembl" id="ENSMMOP00000015469.1"/>
    </source>
</evidence>
<dbReference type="GO" id="GO:0005576">
    <property type="term" value="C:extracellular region"/>
    <property type="evidence" value="ECO:0007669"/>
    <property type="project" value="GOC"/>
</dbReference>
<organism evidence="1 2">
    <name type="scientific">Mola mola</name>
    <name type="common">Ocean sunfish</name>
    <name type="synonym">Tetraodon mola</name>
    <dbReference type="NCBI Taxonomy" id="94237"/>
    <lineage>
        <taxon>Eukaryota</taxon>
        <taxon>Metazoa</taxon>
        <taxon>Chordata</taxon>
        <taxon>Craniata</taxon>
        <taxon>Vertebrata</taxon>
        <taxon>Euteleostomi</taxon>
        <taxon>Actinopterygii</taxon>
        <taxon>Neopterygii</taxon>
        <taxon>Teleostei</taxon>
        <taxon>Neoteleostei</taxon>
        <taxon>Acanthomorphata</taxon>
        <taxon>Eupercaria</taxon>
        <taxon>Tetraodontiformes</taxon>
        <taxon>Molidae</taxon>
        <taxon>Mola</taxon>
    </lineage>
</organism>
<reference evidence="1" key="2">
    <citation type="submission" date="2025-09" db="UniProtKB">
        <authorList>
            <consortium name="Ensembl"/>
        </authorList>
    </citation>
    <scope>IDENTIFICATION</scope>
</reference>
<dbReference type="PANTHER" id="PTHR21963:SF1">
    <property type="entry name" value="SPERM-ASSOCIATED ANTIGEN 17"/>
    <property type="match status" value="1"/>
</dbReference>
<dbReference type="InterPro" id="IPR026173">
    <property type="entry name" value="SPAG17"/>
</dbReference>
<dbReference type="GO" id="GO:0003351">
    <property type="term" value="P:epithelial cilium movement involved in extracellular fluid movement"/>
    <property type="evidence" value="ECO:0007669"/>
    <property type="project" value="TreeGrafter"/>
</dbReference>